<comment type="caution">
    <text evidence="1">The sequence shown here is derived from an EMBL/GenBank/DDBJ whole genome shotgun (WGS) entry which is preliminary data.</text>
</comment>
<sequence length="61" mass="6804">MVSSIEAHLIMRNGARLPIGRRRISTVIRRLGISQTKYAGTATYKLKSEWDVSAPAYIEVA</sequence>
<organism evidence="1 2">
    <name type="scientific">Spirosoma arboris</name>
    <dbReference type="NCBI Taxonomy" id="2682092"/>
    <lineage>
        <taxon>Bacteria</taxon>
        <taxon>Pseudomonadati</taxon>
        <taxon>Bacteroidota</taxon>
        <taxon>Cytophagia</taxon>
        <taxon>Cytophagales</taxon>
        <taxon>Cytophagaceae</taxon>
        <taxon>Spirosoma</taxon>
    </lineage>
</organism>
<reference evidence="1 2" key="1">
    <citation type="submission" date="2019-12" db="EMBL/GenBank/DDBJ databases">
        <title>Spirosoma sp. HMF4905 genome sequencing and assembly.</title>
        <authorList>
            <person name="Kang H."/>
            <person name="Cha I."/>
            <person name="Kim H."/>
            <person name="Joh K."/>
        </authorList>
    </citation>
    <scope>NUCLEOTIDE SEQUENCE [LARGE SCALE GENOMIC DNA]</scope>
    <source>
        <strain evidence="1 2">HMF4905</strain>
    </source>
</reference>
<name>A0A7K1SRB5_9BACT</name>
<dbReference type="RefSeq" id="WP_157591148.1">
    <property type="nucleotide sequence ID" value="NZ_WPIN01000044.1"/>
</dbReference>
<protein>
    <submittedName>
        <fullName evidence="1">Uncharacterized protein</fullName>
    </submittedName>
</protein>
<accession>A0A7K1SRB5</accession>
<evidence type="ECO:0000313" key="2">
    <source>
        <dbReference type="Proteomes" id="UP000436006"/>
    </source>
</evidence>
<keyword evidence="2" id="KW-1185">Reference proteome</keyword>
<dbReference type="Proteomes" id="UP000436006">
    <property type="component" value="Unassembled WGS sequence"/>
</dbReference>
<dbReference type="AlphaFoldDB" id="A0A7K1SRB5"/>
<gene>
    <name evidence="1" type="ORF">GO755_40505</name>
</gene>
<dbReference type="EMBL" id="WPIN01000044">
    <property type="protein sequence ID" value="MVM36355.1"/>
    <property type="molecule type" value="Genomic_DNA"/>
</dbReference>
<evidence type="ECO:0000313" key="1">
    <source>
        <dbReference type="EMBL" id="MVM36355.1"/>
    </source>
</evidence>
<proteinExistence type="predicted"/>